<dbReference type="Pfam" id="PF01256">
    <property type="entry name" value="Carb_kinase"/>
    <property type="match status" value="1"/>
</dbReference>
<dbReference type="AlphaFoldDB" id="A0A7K1KQN9"/>
<keyword evidence="6 17" id="KW-0547">Nucleotide-binding</keyword>
<dbReference type="InterPro" id="IPR000631">
    <property type="entry name" value="CARKD"/>
</dbReference>
<evidence type="ECO:0000256" key="13">
    <source>
        <dbReference type="ARBA" id="ARBA00023268"/>
    </source>
</evidence>
<dbReference type="GO" id="GO:0046872">
    <property type="term" value="F:metal ion binding"/>
    <property type="evidence" value="ECO:0007669"/>
    <property type="project" value="UniProtKB-UniRule"/>
</dbReference>
<evidence type="ECO:0000256" key="19">
    <source>
        <dbReference type="PIRNR" id="PIRNR017184"/>
    </source>
</evidence>
<dbReference type="SUPFAM" id="SSF53613">
    <property type="entry name" value="Ribokinase-like"/>
    <property type="match status" value="1"/>
</dbReference>
<dbReference type="NCBIfam" id="TIGR00196">
    <property type="entry name" value="yjeF_cterm"/>
    <property type="match status" value="1"/>
</dbReference>
<evidence type="ECO:0000313" key="22">
    <source>
        <dbReference type="EMBL" id="MUM78404.1"/>
    </source>
</evidence>
<dbReference type="InterPro" id="IPR030677">
    <property type="entry name" value="Nnr"/>
</dbReference>
<dbReference type="CDD" id="cd01171">
    <property type="entry name" value="YXKO-related"/>
    <property type="match status" value="1"/>
</dbReference>
<dbReference type="Gene3D" id="3.40.50.10260">
    <property type="entry name" value="YjeF N-terminal domain"/>
    <property type="match status" value="1"/>
</dbReference>
<dbReference type="PANTHER" id="PTHR12592:SF0">
    <property type="entry name" value="ATP-DEPENDENT (S)-NAD(P)H-HYDRATE DEHYDRATASE"/>
    <property type="match status" value="1"/>
</dbReference>
<evidence type="ECO:0000256" key="18">
    <source>
        <dbReference type="HAMAP-Rule" id="MF_01966"/>
    </source>
</evidence>
<dbReference type="PROSITE" id="PS51385">
    <property type="entry name" value="YJEF_N"/>
    <property type="match status" value="1"/>
</dbReference>
<feature type="binding site" evidence="18">
    <location>
        <begin position="73"/>
        <end position="77"/>
    </location>
    <ligand>
        <name>(6S)-NADPHX</name>
        <dbReference type="ChEBI" id="CHEBI:64076"/>
    </ligand>
</feature>
<evidence type="ECO:0000256" key="5">
    <source>
        <dbReference type="ARBA" id="ARBA00022723"/>
    </source>
</evidence>
<feature type="binding site" evidence="17">
    <location>
        <position position="345"/>
    </location>
    <ligand>
        <name>(6S)-NADPHX</name>
        <dbReference type="ChEBI" id="CHEBI:64076"/>
    </ligand>
</feature>
<keyword evidence="13" id="KW-0511">Multifunctional enzyme</keyword>
<feature type="domain" description="YjeF C-terminal" evidence="20">
    <location>
        <begin position="241"/>
        <end position="521"/>
    </location>
</feature>
<comment type="catalytic activity">
    <reaction evidence="15 17 19">
        <text>(6S)-NADHX + ADP = AMP + phosphate + NADH + H(+)</text>
        <dbReference type="Rhea" id="RHEA:32223"/>
        <dbReference type="ChEBI" id="CHEBI:15378"/>
        <dbReference type="ChEBI" id="CHEBI:43474"/>
        <dbReference type="ChEBI" id="CHEBI:57945"/>
        <dbReference type="ChEBI" id="CHEBI:64074"/>
        <dbReference type="ChEBI" id="CHEBI:456215"/>
        <dbReference type="ChEBI" id="CHEBI:456216"/>
        <dbReference type="EC" id="4.2.1.136"/>
    </reaction>
</comment>
<dbReference type="PROSITE" id="PS01050">
    <property type="entry name" value="YJEF_C_2"/>
    <property type="match status" value="1"/>
</dbReference>
<dbReference type="HAMAP" id="MF_01966">
    <property type="entry name" value="NADHX_epimerase"/>
    <property type="match status" value="1"/>
</dbReference>
<dbReference type="GO" id="GO:0052855">
    <property type="term" value="F:ADP-dependent NAD(P)H-hydrate dehydratase activity"/>
    <property type="evidence" value="ECO:0007669"/>
    <property type="project" value="UniProtKB-UniRule"/>
</dbReference>
<dbReference type="GO" id="GO:0005524">
    <property type="term" value="F:ATP binding"/>
    <property type="evidence" value="ECO:0007669"/>
    <property type="project" value="UniProtKB-UniRule"/>
</dbReference>
<dbReference type="EMBL" id="WODC01000008">
    <property type="protein sequence ID" value="MUM78404.1"/>
    <property type="molecule type" value="Genomic_DNA"/>
</dbReference>
<feature type="binding site" evidence="17">
    <location>
        <position position="396"/>
    </location>
    <ligand>
        <name>(6S)-NADPHX</name>
        <dbReference type="ChEBI" id="CHEBI:64076"/>
    </ligand>
</feature>
<dbReference type="EC" id="5.1.99.6" evidence="19"/>
<feature type="binding site" evidence="17">
    <location>
        <begin position="433"/>
        <end position="437"/>
    </location>
    <ligand>
        <name>AMP</name>
        <dbReference type="ChEBI" id="CHEBI:456215"/>
    </ligand>
</feature>
<dbReference type="PIRSF" id="PIRSF017184">
    <property type="entry name" value="Nnr"/>
    <property type="match status" value="1"/>
</dbReference>
<comment type="function">
    <text evidence="14 19">Bifunctional enzyme that catalyzes the epimerization of the S- and R-forms of NAD(P)HX and the dehydration of the S-form of NAD(P)HX at the expense of ADP, which is converted to AMP. This allows the repair of both epimers of NAD(P)HX, a damaged form of NAD(P)H that is a result of enzymatic or heat-dependent hydration.</text>
</comment>
<organism evidence="22 23">
    <name type="scientific">Pseudodesulfovibrio alkaliphilus</name>
    <dbReference type="NCBI Taxonomy" id="2661613"/>
    <lineage>
        <taxon>Bacteria</taxon>
        <taxon>Pseudomonadati</taxon>
        <taxon>Thermodesulfobacteriota</taxon>
        <taxon>Desulfovibrionia</taxon>
        <taxon>Desulfovibrionales</taxon>
        <taxon>Desulfovibrionaceae</taxon>
    </lineage>
</organism>
<sequence>MLLPLPTPAEMAIWDHKTIKTIGIPGVTLMESAAREAVAVLLKTNGANDRHTPSIGQGPLDGQEIFCFAGSGNNGGDAFAMARHLTDLGADVTVFHTLPKKRYRGEARIHLELARRVGVSMRHLDAADAAGLPQPDIVVDGLLGTGLTGPLRPDSLALVRAVNRLGRRAFVLSIDIPSGLSGLTGQPQPEAVHADATVTFQAAKLGLAMPGAAQFTGSIHVRPIGIPNRIIRENPARHELLTDAILSRIPRPDPAMHKGSAGSVLIIGGSPGLTGAPRLAALGALRAGAGLVTVACPGGLADSVKGGSADIMTLPLGSGREWTPELANILQAELGRFHAVVVGPGLGRTMKTVDFLKSFVAQCPTHTVLDADALFCLAQIPETVHRLSETTILTPHPGEMARLIGQSTDEIQAARLDTARTFVETCRSVLVLKGAGTLIADRDRVRISPHAEPNLAVGGSGDVLAGVIAALMARGMRPAEAAALGVHWHGTTGRLLRENYPARGNLASEIADMLPQAAKEFSPC</sequence>
<dbReference type="Pfam" id="PF03853">
    <property type="entry name" value="YjeF_N"/>
    <property type="match status" value="1"/>
</dbReference>
<evidence type="ECO:0000256" key="16">
    <source>
        <dbReference type="ARBA" id="ARBA00049209"/>
    </source>
</evidence>
<protein>
    <recommendedName>
        <fullName evidence="19">Bifunctional NAD(P)H-hydrate repair enzyme</fullName>
    </recommendedName>
    <alternativeName>
        <fullName evidence="19">Nicotinamide nucleotide repair protein</fullName>
    </alternativeName>
    <domain>
        <recommendedName>
            <fullName evidence="19">ADP-dependent (S)-NAD(P)H-hydrate dehydratase</fullName>
            <ecNumber evidence="19">4.2.1.136</ecNumber>
        </recommendedName>
        <alternativeName>
            <fullName evidence="19">ADP-dependent NAD(P)HX dehydratase</fullName>
        </alternativeName>
    </domain>
    <domain>
        <recommendedName>
            <fullName evidence="19">NAD(P)H-hydrate epimerase</fullName>
            <ecNumber evidence="19">5.1.99.6</ecNumber>
        </recommendedName>
    </domain>
</protein>
<feature type="binding site" evidence="17">
    <location>
        <position position="276"/>
    </location>
    <ligand>
        <name>(6S)-NADPHX</name>
        <dbReference type="ChEBI" id="CHEBI:64076"/>
    </ligand>
</feature>
<keyword evidence="9 18" id="KW-0630">Potassium</keyword>
<comment type="cofactor">
    <cofactor evidence="17">
        <name>Mg(2+)</name>
        <dbReference type="ChEBI" id="CHEBI:18420"/>
    </cofactor>
</comment>
<name>A0A7K1KQN9_9BACT</name>
<evidence type="ECO:0000259" key="20">
    <source>
        <dbReference type="PROSITE" id="PS51383"/>
    </source>
</evidence>
<evidence type="ECO:0000256" key="9">
    <source>
        <dbReference type="ARBA" id="ARBA00022958"/>
    </source>
</evidence>
<dbReference type="PROSITE" id="PS01049">
    <property type="entry name" value="YJEF_C_1"/>
    <property type="match status" value="1"/>
</dbReference>
<dbReference type="RefSeq" id="WP_155935076.1">
    <property type="nucleotide sequence ID" value="NZ_WODC01000008.1"/>
</dbReference>
<evidence type="ECO:0000256" key="8">
    <source>
        <dbReference type="ARBA" id="ARBA00022857"/>
    </source>
</evidence>
<keyword evidence="23" id="KW-1185">Reference proteome</keyword>
<comment type="subunit">
    <text evidence="17">Homotetramer.</text>
</comment>
<keyword evidence="5 18" id="KW-0479">Metal-binding</keyword>
<evidence type="ECO:0000256" key="2">
    <source>
        <dbReference type="ARBA" id="ARBA00000909"/>
    </source>
</evidence>
<comment type="caution">
    <text evidence="18">Lacks conserved residue(s) required for the propagation of feature annotation.</text>
</comment>
<feature type="domain" description="YjeF N-terminal" evidence="21">
    <location>
        <begin position="11"/>
        <end position="232"/>
    </location>
</feature>
<feature type="binding site" evidence="18">
    <location>
        <position position="178"/>
    </location>
    <ligand>
        <name>K(+)</name>
        <dbReference type="ChEBI" id="CHEBI:29103"/>
    </ligand>
</feature>
<reference evidence="22 23" key="1">
    <citation type="submission" date="2019-11" db="EMBL/GenBank/DDBJ databases">
        <title>Pseudodesulfovibrio alkaliphilus, sp. nov., an alkaliphilic sulfate-reducing bacteria from mud volcano of Taman peninsula, Russia.</title>
        <authorList>
            <person name="Frolova A."/>
            <person name="Merkel A.Y."/>
            <person name="Slobodkin A.I."/>
        </authorList>
    </citation>
    <scope>NUCLEOTIDE SEQUENCE [LARGE SCALE GENOMIC DNA]</scope>
    <source>
        <strain evidence="22 23">F-1</strain>
    </source>
</reference>
<feature type="binding site" evidence="17">
    <location>
        <position position="462"/>
    </location>
    <ligand>
        <name>(6S)-NADPHX</name>
        <dbReference type="ChEBI" id="CHEBI:64076"/>
    </ligand>
</feature>
<dbReference type="GO" id="GO:0046496">
    <property type="term" value="P:nicotinamide nucleotide metabolic process"/>
    <property type="evidence" value="ECO:0007669"/>
    <property type="project" value="UniProtKB-UniRule"/>
</dbReference>
<evidence type="ECO:0000313" key="23">
    <source>
        <dbReference type="Proteomes" id="UP000461162"/>
    </source>
</evidence>
<comment type="function">
    <text evidence="17">Catalyzes the dehydration of the S-form of NAD(P)HX at the expense of ADP, which is converted to AMP. Together with NAD(P)HX epimerase, which catalyzes the epimerization of the S- and R-forms, the enzyme allows the repair of both epimers of NAD(P)HX, a damaged form of NAD(P)H that is a result of enzymatic or heat-dependent hydration.</text>
</comment>
<keyword evidence="10 17" id="KW-0520">NAD</keyword>
<evidence type="ECO:0000256" key="12">
    <source>
        <dbReference type="ARBA" id="ARBA00023239"/>
    </source>
</evidence>
<comment type="cofactor">
    <cofactor evidence="18 19">
        <name>K(+)</name>
        <dbReference type="ChEBI" id="CHEBI:29103"/>
    </cofactor>
    <text evidence="18 19">Binds 1 potassium ion per subunit.</text>
</comment>
<dbReference type="InterPro" id="IPR029056">
    <property type="entry name" value="Ribokinase-like"/>
</dbReference>
<evidence type="ECO:0000256" key="6">
    <source>
        <dbReference type="ARBA" id="ARBA00022741"/>
    </source>
</evidence>
<comment type="similarity">
    <text evidence="3 19">In the N-terminal section; belongs to the NnrE/AIBP family.</text>
</comment>
<dbReference type="NCBIfam" id="TIGR00197">
    <property type="entry name" value="yjeF_nterm"/>
    <property type="match status" value="1"/>
</dbReference>
<comment type="catalytic activity">
    <reaction evidence="16 17 19">
        <text>(6S)-NADPHX + ADP = AMP + phosphate + NADPH + H(+)</text>
        <dbReference type="Rhea" id="RHEA:32235"/>
        <dbReference type="ChEBI" id="CHEBI:15378"/>
        <dbReference type="ChEBI" id="CHEBI:43474"/>
        <dbReference type="ChEBI" id="CHEBI:57783"/>
        <dbReference type="ChEBI" id="CHEBI:64076"/>
        <dbReference type="ChEBI" id="CHEBI:456215"/>
        <dbReference type="ChEBI" id="CHEBI:456216"/>
        <dbReference type="EC" id="4.2.1.136"/>
    </reaction>
</comment>
<comment type="similarity">
    <text evidence="17">Belongs to the NnrD/CARKD family.</text>
</comment>
<evidence type="ECO:0000256" key="7">
    <source>
        <dbReference type="ARBA" id="ARBA00022840"/>
    </source>
</evidence>
<evidence type="ECO:0000259" key="21">
    <source>
        <dbReference type="PROSITE" id="PS51385"/>
    </source>
</evidence>
<dbReference type="HAMAP" id="MF_01965">
    <property type="entry name" value="NADHX_dehydratase"/>
    <property type="match status" value="1"/>
</dbReference>
<evidence type="ECO:0000256" key="14">
    <source>
        <dbReference type="ARBA" id="ARBA00025153"/>
    </source>
</evidence>
<comment type="catalytic activity">
    <reaction evidence="1 18 19">
        <text>(6R)-NADHX = (6S)-NADHX</text>
        <dbReference type="Rhea" id="RHEA:32215"/>
        <dbReference type="ChEBI" id="CHEBI:64074"/>
        <dbReference type="ChEBI" id="CHEBI:64075"/>
        <dbReference type="EC" id="5.1.99.6"/>
    </reaction>
</comment>
<feature type="binding site" evidence="18">
    <location>
        <position position="175"/>
    </location>
    <ligand>
        <name>(6S)-NADPHX</name>
        <dbReference type="ChEBI" id="CHEBI:64076"/>
    </ligand>
</feature>
<proteinExistence type="inferred from homology"/>
<dbReference type="PROSITE" id="PS51383">
    <property type="entry name" value="YJEF_C_3"/>
    <property type="match status" value="1"/>
</dbReference>
<dbReference type="EC" id="4.2.1.136" evidence="19"/>
<gene>
    <name evidence="18" type="primary">nnrE</name>
    <name evidence="17" type="synonym">nnrD</name>
    <name evidence="22" type="ORF">GKC30_12235</name>
</gene>
<keyword evidence="12 17" id="KW-0456">Lyase</keyword>
<dbReference type="GO" id="GO:0110051">
    <property type="term" value="P:metabolite repair"/>
    <property type="evidence" value="ECO:0007669"/>
    <property type="project" value="TreeGrafter"/>
</dbReference>
<dbReference type="GO" id="GO:0052856">
    <property type="term" value="F:NAD(P)HX epimerase activity"/>
    <property type="evidence" value="ECO:0007669"/>
    <property type="project" value="UniProtKB-UniRule"/>
</dbReference>
<feature type="binding site" evidence="18">
    <location>
        <begin position="144"/>
        <end position="150"/>
    </location>
    <ligand>
        <name>(6S)-NADPHX</name>
        <dbReference type="ChEBI" id="CHEBI:64076"/>
    </ligand>
</feature>
<keyword evidence="8 17" id="KW-0521">NADP</keyword>
<dbReference type="InterPro" id="IPR036652">
    <property type="entry name" value="YjeF_N_dom_sf"/>
</dbReference>
<dbReference type="PANTHER" id="PTHR12592">
    <property type="entry name" value="ATP-DEPENDENT (S)-NAD(P)H-HYDRATE DEHYDRATASE FAMILY MEMBER"/>
    <property type="match status" value="1"/>
</dbReference>
<dbReference type="InterPro" id="IPR017953">
    <property type="entry name" value="Carbohydrate_kinase_pred_CS"/>
</dbReference>
<evidence type="ECO:0000256" key="4">
    <source>
        <dbReference type="ARBA" id="ARBA00009524"/>
    </source>
</evidence>
<evidence type="ECO:0000256" key="15">
    <source>
        <dbReference type="ARBA" id="ARBA00048238"/>
    </source>
</evidence>
<comment type="function">
    <text evidence="18">Catalyzes the epimerization of the S- and R-forms of NAD(P)HX, a damaged form of NAD(P)H that is a result of enzymatic or heat-dependent hydration. This is a prerequisite for the S-specific NAD(P)H-hydrate dehydratase to allow the repair of both epimers of NAD(P)HX.</text>
</comment>
<evidence type="ECO:0000256" key="3">
    <source>
        <dbReference type="ARBA" id="ARBA00006001"/>
    </source>
</evidence>
<keyword evidence="11 18" id="KW-0413">Isomerase</keyword>
<comment type="similarity">
    <text evidence="18">Belongs to the NnrE/AIBP family.</text>
</comment>
<feature type="binding site" evidence="18">
    <location>
        <position position="140"/>
    </location>
    <ligand>
        <name>K(+)</name>
        <dbReference type="ChEBI" id="CHEBI:29103"/>
    </ligand>
</feature>
<feature type="binding site" evidence="18">
    <location>
        <position position="74"/>
    </location>
    <ligand>
        <name>K(+)</name>
        <dbReference type="ChEBI" id="CHEBI:29103"/>
    </ligand>
</feature>
<evidence type="ECO:0000256" key="17">
    <source>
        <dbReference type="HAMAP-Rule" id="MF_01965"/>
    </source>
</evidence>
<accession>A0A7K1KQN9</accession>
<dbReference type="SUPFAM" id="SSF64153">
    <property type="entry name" value="YjeF N-terminal domain-like"/>
    <property type="match status" value="1"/>
</dbReference>
<dbReference type="InterPro" id="IPR004443">
    <property type="entry name" value="YjeF_N_dom"/>
</dbReference>
<evidence type="ECO:0000256" key="11">
    <source>
        <dbReference type="ARBA" id="ARBA00023235"/>
    </source>
</evidence>
<evidence type="ECO:0000256" key="10">
    <source>
        <dbReference type="ARBA" id="ARBA00023027"/>
    </source>
</evidence>
<comment type="caution">
    <text evidence="22">The sequence shown here is derived from an EMBL/GenBank/DDBJ whole genome shotgun (WGS) entry which is preliminary data.</text>
</comment>
<feature type="binding site" evidence="17">
    <location>
        <position position="461"/>
    </location>
    <ligand>
        <name>AMP</name>
        <dbReference type="ChEBI" id="CHEBI:456215"/>
    </ligand>
</feature>
<comment type="similarity">
    <text evidence="4 19">In the C-terminal section; belongs to the NnrD/CARKD family.</text>
</comment>
<dbReference type="Gene3D" id="3.40.1190.20">
    <property type="match status" value="1"/>
</dbReference>
<keyword evidence="7 17" id="KW-0067">ATP-binding</keyword>
<dbReference type="Proteomes" id="UP000461162">
    <property type="component" value="Unassembled WGS sequence"/>
</dbReference>
<comment type="catalytic activity">
    <reaction evidence="2 18 19">
        <text>(6R)-NADPHX = (6S)-NADPHX</text>
        <dbReference type="Rhea" id="RHEA:32227"/>
        <dbReference type="ChEBI" id="CHEBI:64076"/>
        <dbReference type="ChEBI" id="CHEBI:64077"/>
        <dbReference type="EC" id="5.1.99.6"/>
    </reaction>
</comment>
<evidence type="ECO:0000256" key="1">
    <source>
        <dbReference type="ARBA" id="ARBA00000013"/>
    </source>
</evidence>